<feature type="domain" description="NFACT RNA-binding" evidence="3">
    <location>
        <begin position="376"/>
        <end position="473"/>
    </location>
</feature>
<dbReference type="GO" id="GO:1990112">
    <property type="term" value="C:RQC complex"/>
    <property type="evidence" value="ECO:0007669"/>
    <property type="project" value="TreeGrafter"/>
</dbReference>
<keyword evidence="1" id="KW-0175">Coiled coil</keyword>
<evidence type="ECO:0000313" key="5">
    <source>
        <dbReference type="Proteomes" id="UP000534783"/>
    </source>
</evidence>
<organism evidence="4 5">
    <name type="scientific">Candidatus Manganitrophus noduliformans</name>
    <dbReference type="NCBI Taxonomy" id="2606439"/>
    <lineage>
        <taxon>Bacteria</taxon>
        <taxon>Pseudomonadati</taxon>
        <taxon>Nitrospirota</taxon>
        <taxon>Nitrospiria</taxon>
        <taxon>Candidatus Troglogloeales</taxon>
        <taxon>Candidatus Manganitrophaceae</taxon>
        <taxon>Candidatus Manganitrophus</taxon>
    </lineage>
</organism>
<feature type="coiled-coil region" evidence="1">
    <location>
        <begin position="316"/>
        <end position="350"/>
    </location>
</feature>
<comment type="caution">
    <text evidence="4">The sequence shown here is derived from an EMBL/GenBank/DDBJ whole genome shotgun (WGS) entry which is preliminary data.</text>
</comment>
<dbReference type="RefSeq" id="WP_168061013.1">
    <property type="nucleotide sequence ID" value="NZ_VTOW01000002.1"/>
</dbReference>
<evidence type="ECO:0000256" key="2">
    <source>
        <dbReference type="SAM" id="MobiDB-lite"/>
    </source>
</evidence>
<evidence type="ECO:0000256" key="1">
    <source>
        <dbReference type="SAM" id="Coils"/>
    </source>
</evidence>
<protein>
    <submittedName>
        <fullName evidence="4">Fibronectin-binding domain-containing protein</fullName>
    </submittedName>
</protein>
<dbReference type="PANTHER" id="PTHR15239:SF6">
    <property type="entry name" value="RIBOSOME QUALITY CONTROL COMPLEX SUBUNIT NEMF"/>
    <property type="match status" value="1"/>
</dbReference>
<dbReference type="InterPro" id="IPR008532">
    <property type="entry name" value="NFACT_RNA-bd"/>
</dbReference>
<dbReference type="InterPro" id="IPR051608">
    <property type="entry name" value="RQC_Subunit_NEMF"/>
</dbReference>
<feature type="compositionally biased region" description="Basic and acidic residues" evidence="2">
    <location>
        <begin position="111"/>
        <end position="122"/>
    </location>
</feature>
<dbReference type="GO" id="GO:0000049">
    <property type="term" value="F:tRNA binding"/>
    <property type="evidence" value="ECO:0007669"/>
    <property type="project" value="TreeGrafter"/>
</dbReference>
<dbReference type="GO" id="GO:0072344">
    <property type="term" value="P:rescue of stalled ribosome"/>
    <property type="evidence" value="ECO:0007669"/>
    <property type="project" value="TreeGrafter"/>
</dbReference>
<dbReference type="Proteomes" id="UP000534783">
    <property type="component" value="Unassembled WGS sequence"/>
</dbReference>
<keyword evidence="5" id="KW-1185">Reference proteome</keyword>
<dbReference type="Gene3D" id="2.30.310.10">
    <property type="entry name" value="ibrinogen binding protein from staphylococcus aureus domain"/>
    <property type="match status" value="1"/>
</dbReference>
<dbReference type="Pfam" id="PF05670">
    <property type="entry name" value="NFACT-R_1"/>
    <property type="match status" value="1"/>
</dbReference>
<gene>
    <name evidence="4" type="ORF">MNODULE_14385</name>
</gene>
<proteinExistence type="predicted"/>
<sequence length="498" mass="56302">MSLSAGQIGEVLAEIGDTLRGGVIQKIDQPQPWSLVFEIHQRRERYHLYFSGQRRFSRIHLTNEKHPNPSSPPRFCQLLRAHLRWKRIVSLEQIGGDRIVRMTCAWPSTRTEIKTESSREVGADALPPSSTKEEERRTLSLVAELMGTASNFFLIDHQGIVLGSLFPPPAGRALQVGLPYLPPALHPTGLFKETEIPLVEPGPHRFNRSVEATYRPLQEKTAEEEEKRRLTALIDEGIRRCRKKLQQISIGLAEAEKADRFRYEGELLKGHLRQVRTGMTEVKIPDPAHPDQAEMTLSLDPALSPSENLERFFKRYKKAQAAQAALQTQREKTKKELEALERNRTVLLEGGTVAMAGKTPVPTRREKGKRAGPPTFLSADGWSVIVGRNHRENEEITFRTARGNDLWFHARGVPGSHLIVRMDRGKEIPYQTLLDAATLALHFSDGRKEGKGDVVYTFRKYIQKPKGAKPGAVLVSQEKNIYIEIEPKRLERLLASTL</sequence>
<name>A0A7X6IBS5_9BACT</name>
<dbReference type="EMBL" id="VTOW01000002">
    <property type="protein sequence ID" value="NKE71933.1"/>
    <property type="molecule type" value="Genomic_DNA"/>
</dbReference>
<evidence type="ECO:0000313" key="4">
    <source>
        <dbReference type="EMBL" id="NKE71933.1"/>
    </source>
</evidence>
<dbReference type="AlphaFoldDB" id="A0A7X6IBS5"/>
<evidence type="ECO:0000259" key="3">
    <source>
        <dbReference type="Pfam" id="PF05670"/>
    </source>
</evidence>
<dbReference type="GO" id="GO:0043023">
    <property type="term" value="F:ribosomal large subunit binding"/>
    <property type="evidence" value="ECO:0007669"/>
    <property type="project" value="TreeGrafter"/>
</dbReference>
<feature type="region of interest" description="Disordered" evidence="2">
    <location>
        <begin position="111"/>
        <end position="134"/>
    </location>
</feature>
<reference evidence="4 5" key="1">
    <citation type="journal article" date="2020" name="Nature">
        <title>Bacterial chemolithoautotrophy via manganese oxidation.</title>
        <authorList>
            <person name="Yu H."/>
            <person name="Leadbetter J.R."/>
        </authorList>
    </citation>
    <scope>NUCLEOTIDE SEQUENCE [LARGE SCALE GENOMIC DNA]</scope>
    <source>
        <strain evidence="4 5">Mn-1</strain>
    </source>
</reference>
<dbReference type="PANTHER" id="PTHR15239">
    <property type="entry name" value="NUCLEAR EXPORT MEDIATOR FACTOR NEMF"/>
    <property type="match status" value="1"/>
</dbReference>
<dbReference type="Pfam" id="PF05833">
    <property type="entry name" value="NFACT_N"/>
    <property type="match status" value="2"/>
</dbReference>
<accession>A0A7X6IBS5</accession>